<dbReference type="SFLD" id="SFLDS00029">
    <property type="entry name" value="Radical_SAM"/>
    <property type="match status" value="1"/>
</dbReference>
<evidence type="ECO:0000256" key="2">
    <source>
        <dbReference type="ARBA" id="ARBA00022603"/>
    </source>
</evidence>
<accession>A0ABU2T747</accession>
<sequence length="550" mass="61360">MKHCIVVGYHETDMSGEELQLALEHGGDDLPAPIRSMLRTKITFGGSHYSYMDALSLVRNEGPGTDHAYTVSELPSLGTLYLVNYLEEHGHPADFVNSFSFEQDQLVKLLADNPASVAITTTFYMMPAPVIEIIRFIRRHNANVPIIVGGPLVDNQCREGRGDKLNRFFDRVGADYYVWESQGEAALAAVVGAIVNGDAPTEVPNVFLRSAATGEWRLTRKRPEANDLNAFSVRWNRFDPTVLGPTLSTRTARSCAFSCAFCDYPERAGALTLADLSTVERELEELADLGVKRVAFIDDTFNVPMRRFKDLCRMLVRRDFGIEWFSYFRCGHARDPDVYDLMYDSGCRGVLLGIESGDDQVLLNMDKRATTAHYQNGIEQLKARGIFTHASFVVGFPGESPQTVRNTIDFINSAGPDTFAVNHWYYMQSTPIHVRAPQFDLTGNGHTWSHRTMNSHQALEAADEIFDSVVNAAWMPVNGLDFWGVPYLLGKGMSHAEIVRFLDLAKPLTVANVSRGSAEEAATAERRFRDFVTGLDLAPARYRTAGSEFR</sequence>
<evidence type="ECO:0000313" key="10">
    <source>
        <dbReference type="EMBL" id="MDT0457044.1"/>
    </source>
</evidence>
<dbReference type="SMART" id="SM00729">
    <property type="entry name" value="Elp3"/>
    <property type="match status" value="1"/>
</dbReference>
<dbReference type="PANTHER" id="PTHR43409">
    <property type="entry name" value="ANAEROBIC MAGNESIUM-PROTOPORPHYRIN IX MONOMETHYL ESTER CYCLASE-RELATED"/>
    <property type="match status" value="1"/>
</dbReference>
<dbReference type="InterPro" id="IPR051198">
    <property type="entry name" value="BchE-like"/>
</dbReference>
<dbReference type="Pfam" id="PF04055">
    <property type="entry name" value="Radical_SAM"/>
    <property type="match status" value="1"/>
</dbReference>
<evidence type="ECO:0000256" key="3">
    <source>
        <dbReference type="ARBA" id="ARBA00022679"/>
    </source>
</evidence>
<dbReference type="SUPFAM" id="SSF102114">
    <property type="entry name" value="Radical SAM enzymes"/>
    <property type="match status" value="1"/>
</dbReference>
<dbReference type="Gene3D" id="3.80.30.20">
    <property type="entry name" value="tm_1862 like domain"/>
    <property type="match status" value="1"/>
</dbReference>
<dbReference type="CDD" id="cd01335">
    <property type="entry name" value="Radical_SAM"/>
    <property type="match status" value="1"/>
</dbReference>
<keyword evidence="4" id="KW-0949">S-adenosyl-L-methionine</keyword>
<dbReference type="InterPro" id="IPR023404">
    <property type="entry name" value="rSAM_horseshoe"/>
</dbReference>
<keyword evidence="7" id="KW-0411">Iron-sulfur</keyword>
<dbReference type="InterPro" id="IPR034466">
    <property type="entry name" value="Methyltransferase_Class_B"/>
</dbReference>
<evidence type="ECO:0000256" key="5">
    <source>
        <dbReference type="ARBA" id="ARBA00022723"/>
    </source>
</evidence>
<keyword evidence="11" id="KW-1185">Reference proteome</keyword>
<dbReference type="SFLD" id="SFLDG01082">
    <property type="entry name" value="B12-binding_domain_containing"/>
    <property type="match status" value="1"/>
</dbReference>
<evidence type="ECO:0000256" key="6">
    <source>
        <dbReference type="ARBA" id="ARBA00023004"/>
    </source>
</evidence>
<feature type="domain" description="Radical SAM core" evidence="9">
    <location>
        <begin position="241"/>
        <end position="463"/>
    </location>
</feature>
<dbReference type="SFLD" id="SFLDG01123">
    <property type="entry name" value="methyltransferase_(Class_B)"/>
    <property type="match status" value="1"/>
</dbReference>
<evidence type="ECO:0000259" key="9">
    <source>
        <dbReference type="PROSITE" id="PS51918"/>
    </source>
</evidence>
<evidence type="ECO:0000256" key="4">
    <source>
        <dbReference type="ARBA" id="ARBA00022691"/>
    </source>
</evidence>
<keyword evidence="6" id="KW-0408">Iron</keyword>
<evidence type="ECO:0000313" key="11">
    <source>
        <dbReference type="Proteomes" id="UP001180551"/>
    </source>
</evidence>
<dbReference type="InterPro" id="IPR006638">
    <property type="entry name" value="Elp3/MiaA/NifB-like_rSAM"/>
</dbReference>
<dbReference type="InterPro" id="IPR058240">
    <property type="entry name" value="rSAM_sf"/>
</dbReference>
<dbReference type="NCBIfam" id="TIGR04479">
    <property type="entry name" value="bcpD_PhpK_rSAM"/>
    <property type="match status" value="1"/>
</dbReference>
<evidence type="ECO:0000256" key="7">
    <source>
        <dbReference type="ARBA" id="ARBA00023014"/>
    </source>
</evidence>
<dbReference type="PROSITE" id="PS51918">
    <property type="entry name" value="RADICAL_SAM"/>
    <property type="match status" value="1"/>
</dbReference>
<dbReference type="Proteomes" id="UP001180551">
    <property type="component" value="Unassembled WGS sequence"/>
</dbReference>
<dbReference type="InterPro" id="IPR031003">
    <property type="entry name" value="BcpD_PhpK_rSAM"/>
</dbReference>
<comment type="cofactor">
    <cofactor evidence="1">
        <name>[4Fe-4S] cluster</name>
        <dbReference type="ChEBI" id="CHEBI:49883"/>
    </cofactor>
</comment>
<evidence type="ECO:0000259" key="8">
    <source>
        <dbReference type="PROSITE" id="PS51332"/>
    </source>
</evidence>
<keyword evidence="5" id="KW-0479">Metal-binding</keyword>
<keyword evidence="3" id="KW-0808">Transferase</keyword>
<evidence type="ECO:0000256" key="1">
    <source>
        <dbReference type="ARBA" id="ARBA00001966"/>
    </source>
</evidence>
<name>A0ABU2T747_9ACTN</name>
<dbReference type="Gene3D" id="3.40.50.280">
    <property type="entry name" value="Cobalamin-binding domain"/>
    <property type="match status" value="1"/>
</dbReference>
<organism evidence="10 11">
    <name type="scientific">Streptomyces mooreae</name>
    <dbReference type="NCBI Taxonomy" id="3075523"/>
    <lineage>
        <taxon>Bacteria</taxon>
        <taxon>Bacillati</taxon>
        <taxon>Actinomycetota</taxon>
        <taxon>Actinomycetes</taxon>
        <taxon>Kitasatosporales</taxon>
        <taxon>Streptomycetaceae</taxon>
        <taxon>Streptomyces</taxon>
    </lineage>
</organism>
<dbReference type="PROSITE" id="PS51332">
    <property type="entry name" value="B12_BINDING"/>
    <property type="match status" value="1"/>
</dbReference>
<keyword evidence="2" id="KW-0489">Methyltransferase</keyword>
<proteinExistence type="predicted"/>
<dbReference type="PANTHER" id="PTHR43409:SF7">
    <property type="entry name" value="BLL1977 PROTEIN"/>
    <property type="match status" value="1"/>
</dbReference>
<dbReference type="InterPro" id="IPR007197">
    <property type="entry name" value="rSAM"/>
</dbReference>
<dbReference type="InterPro" id="IPR006158">
    <property type="entry name" value="Cobalamin-bd"/>
</dbReference>
<feature type="domain" description="B12-binding" evidence="8">
    <location>
        <begin position="62"/>
        <end position="201"/>
    </location>
</feature>
<dbReference type="RefSeq" id="WP_311624219.1">
    <property type="nucleotide sequence ID" value="NZ_JAVRFE010000017.1"/>
</dbReference>
<protein>
    <submittedName>
        <fullName evidence="10">PhpK family radical SAM P-methyltransferase</fullName>
    </submittedName>
</protein>
<dbReference type="EMBL" id="JAVRFE010000017">
    <property type="protein sequence ID" value="MDT0457044.1"/>
    <property type="molecule type" value="Genomic_DNA"/>
</dbReference>
<reference evidence="10" key="1">
    <citation type="submission" date="2024-05" db="EMBL/GenBank/DDBJ databases">
        <title>30 novel species of actinomycetes from the DSMZ collection.</title>
        <authorList>
            <person name="Nouioui I."/>
        </authorList>
    </citation>
    <scope>NUCLEOTIDE SEQUENCE</scope>
    <source>
        <strain evidence="10">DSM 41527</strain>
    </source>
</reference>
<gene>
    <name evidence="10" type="ORF">RM550_15080</name>
</gene>
<comment type="caution">
    <text evidence="10">The sequence shown here is derived from an EMBL/GenBank/DDBJ whole genome shotgun (WGS) entry which is preliminary data.</text>
</comment>